<sequence>MFVLRTQIVILLEACIGVEHSLNRRRTHFLRVLDATNTSVWQSDCDTKAVRQQIFAIEE</sequence>
<proteinExistence type="predicted"/>
<dbReference type="EMBL" id="FRCB01000004">
    <property type="protein sequence ID" value="SHL98055.1"/>
    <property type="molecule type" value="Genomic_DNA"/>
</dbReference>
<gene>
    <name evidence="1" type="ORF">SAMN05443432_10411</name>
</gene>
<name>A0A1M7F1X7_9RHOB</name>
<dbReference type="AlphaFoldDB" id="A0A1M7F1X7"/>
<evidence type="ECO:0000313" key="2">
    <source>
        <dbReference type="Proteomes" id="UP000322545"/>
    </source>
</evidence>
<evidence type="ECO:0000313" key="1">
    <source>
        <dbReference type="EMBL" id="SHL98055.1"/>
    </source>
</evidence>
<protein>
    <submittedName>
        <fullName evidence="1">Uncharacterized protein</fullName>
    </submittedName>
</protein>
<reference evidence="1 2" key="1">
    <citation type="submission" date="2016-11" db="EMBL/GenBank/DDBJ databases">
        <authorList>
            <person name="Varghese N."/>
            <person name="Submissions S."/>
        </authorList>
    </citation>
    <scope>NUCLEOTIDE SEQUENCE [LARGE SCALE GENOMIC DNA]</scope>
    <source>
        <strain evidence="1 2">DSM 28249</strain>
    </source>
</reference>
<dbReference type="Proteomes" id="UP000322545">
    <property type="component" value="Unassembled WGS sequence"/>
</dbReference>
<keyword evidence="2" id="KW-1185">Reference proteome</keyword>
<organism evidence="1 2">
    <name type="scientific">Roseovarius litoreus</name>
    <dbReference type="NCBI Taxonomy" id="1155722"/>
    <lineage>
        <taxon>Bacteria</taxon>
        <taxon>Pseudomonadati</taxon>
        <taxon>Pseudomonadota</taxon>
        <taxon>Alphaproteobacteria</taxon>
        <taxon>Rhodobacterales</taxon>
        <taxon>Roseobacteraceae</taxon>
        <taxon>Roseovarius</taxon>
    </lineage>
</organism>
<accession>A0A1M7F1X7</accession>